<keyword evidence="3 6" id="KW-0812">Transmembrane</keyword>
<dbReference type="PANTHER" id="PTHR38459:SF1">
    <property type="entry name" value="PROPHAGE BACTOPRENOL-LINKED GLUCOSE TRANSLOCASE HOMOLOG"/>
    <property type="match status" value="1"/>
</dbReference>
<protein>
    <recommendedName>
        <fullName evidence="7">GtrA/DPMS transmembrane domain-containing protein</fullName>
    </recommendedName>
</protein>
<dbReference type="Proteomes" id="UP000068164">
    <property type="component" value="Unassembled WGS sequence"/>
</dbReference>
<evidence type="ECO:0000256" key="1">
    <source>
        <dbReference type="ARBA" id="ARBA00004141"/>
    </source>
</evidence>
<feature type="transmembrane region" description="Helical" evidence="6">
    <location>
        <begin position="71"/>
        <end position="93"/>
    </location>
</feature>
<keyword evidence="9" id="KW-1185">Reference proteome</keyword>
<evidence type="ECO:0000256" key="6">
    <source>
        <dbReference type="SAM" id="Phobius"/>
    </source>
</evidence>
<comment type="similarity">
    <text evidence="2">Belongs to the GtrA family.</text>
</comment>
<evidence type="ECO:0000259" key="7">
    <source>
        <dbReference type="Pfam" id="PF04138"/>
    </source>
</evidence>
<dbReference type="Pfam" id="PF04138">
    <property type="entry name" value="GtrA_DPMS_TM"/>
    <property type="match status" value="1"/>
</dbReference>
<comment type="caution">
    <text evidence="8">The sequence shown here is derived from an EMBL/GenBank/DDBJ whole genome shotgun (WGS) entry which is preliminary data.</text>
</comment>
<dbReference type="OrthoDB" id="7360864at2"/>
<evidence type="ECO:0000256" key="2">
    <source>
        <dbReference type="ARBA" id="ARBA00009399"/>
    </source>
</evidence>
<evidence type="ECO:0000256" key="3">
    <source>
        <dbReference type="ARBA" id="ARBA00022692"/>
    </source>
</evidence>
<feature type="domain" description="GtrA/DPMS transmembrane" evidence="7">
    <location>
        <begin position="6"/>
        <end position="122"/>
    </location>
</feature>
<dbReference type="RefSeq" id="WP_018855219.1">
    <property type="nucleotide sequence ID" value="NZ_LNCD01000085.1"/>
</dbReference>
<evidence type="ECO:0000313" key="9">
    <source>
        <dbReference type="Proteomes" id="UP000068164"/>
    </source>
</evidence>
<evidence type="ECO:0000313" key="8">
    <source>
        <dbReference type="EMBL" id="KWV50435.1"/>
    </source>
</evidence>
<keyword evidence="4 6" id="KW-1133">Transmembrane helix</keyword>
<dbReference type="PANTHER" id="PTHR38459">
    <property type="entry name" value="PROPHAGE BACTOPRENOL-LINKED GLUCOSE TRANSLOCASE HOMOLOG"/>
    <property type="match status" value="1"/>
</dbReference>
<feature type="transmembrane region" description="Helical" evidence="6">
    <location>
        <begin position="34"/>
        <end position="51"/>
    </location>
</feature>
<dbReference type="GO" id="GO:0005886">
    <property type="term" value="C:plasma membrane"/>
    <property type="evidence" value="ECO:0007669"/>
    <property type="project" value="TreeGrafter"/>
</dbReference>
<reference evidence="8 9" key="1">
    <citation type="submission" date="2015-11" db="EMBL/GenBank/DDBJ databases">
        <title>Draft Genome Sequence of the Strain BR 10423 (Rhizobium sp.) isolated from nodules of Mimosa pudica.</title>
        <authorList>
            <person name="Barauna A.C."/>
            <person name="Zilli J.E."/>
            <person name="Simoes-Araujo J.L."/>
            <person name="Reis V.M."/>
            <person name="James E.K."/>
            <person name="Reis F.B.Jr."/>
            <person name="Rouws L.F."/>
            <person name="Passos S.R."/>
            <person name="Gois S.R."/>
        </authorList>
    </citation>
    <scope>NUCLEOTIDE SEQUENCE [LARGE SCALE GENOMIC DNA]</scope>
    <source>
        <strain evidence="8 9">BR10423</strain>
    </source>
</reference>
<feature type="transmembrane region" description="Helical" evidence="6">
    <location>
        <begin position="7"/>
        <end position="28"/>
    </location>
</feature>
<keyword evidence="5 6" id="KW-0472">Membrane</keyword>
<dbReference type="GO" id="GO:0000271">
    <property type="term" value="P:polysaccharide biosynthetic process"/>
    <property type="evidence" value="ECO:0007669"/>
    <property type="project" value="InterPro"/>
</dbReference>
<comment type="subcellular location">
    <subcellularLocation>
        <location evidence="1">Membrane</location>
        <topology evidence="1">Multi-pass membrane protein</topology>
    </subcellularLocation>
</comment>
<dbReference type="InterPro" id="IPR007267">
    <property type="entry name" value="GtrA_DPMS_TM"/>
</dbReference>
<sequence length="125" mass="13389">MKKLLRFGIAGGLGFMVDAGVLALLLHITPLGPFIARVIAIALAMAATWIFNRTFTFDRSGHSLAVEGFRYGSVGVTAALVNYGLYSALLLRLPDLQPLAAMVLSTAASTVFSFVGYSRFVFRGD</sequence>
<name>A0A120FKB2_9HYPH</name>
<dbReference type="InterPro" id="IPR051401">
    <property type="entry name" value="GtrA_CellWall_Glycosyl"/>
</dbReference>
<evidence type="ECO:0000256" key="5">
    <source>
        <dbReference type="ARBA" id="ARBA00023136"/>
    </source>
</evidence>
<gene>
    <name evidence="8" type="ORF">AS026_09520</name>
</gene>
<feature type="transmembrane region" description="Helical" evidence="6">
    <location>
        <begin position="99"/>
        <end position="122"/>
    </location>
</feature>
<organism evidence="8 9">
    <name type="scientific">Rhizobium altiplani</name>
    <dbReference type="NCBI Taxonomy" id="1864509"/>
    <lineage>
        <taxon>Bacteria</taxon>
        <taxon>Pseudomonadati</taxon>
        <taxon>Pseudomonadota</taxon>
        <taxon>Alphaproteobacteria</taxon>
        <taxon>Hyphomicrobiales</taxon>
        <taxon>Rhizobiaceae</taxon>
        <taxon>Rhizobium/Agrobacterium group</taxon>
        <taxon>Rhizobium</taxon>
    </lineage>
</organism>
<dbReference type="AlphaFoldDB" id="A0A120FKB2"/>
<accession>A0A120FKB2</accession>
<evidence type="ECO:0000256" key="4">
    <source>
        <dbReference type="ARBA" id="ARBA00022989"/>
    </source>
</evidence>
<dbReference type="EMBL" id="LNCD01000085">
    <property type="protein sequence ID" value="KWV50435.1"/>
    <property type="molecule type" value="Genomic_DNA"/>
</dbReference>
<proteinExistence type="inferred from homology"/>